<dbReference type="Proteomes" id="UP001556637">
    <property type="component" value="Unassembled WGS sequence"/>
</dbReference>
<dbReference type="Pfam" id="PF06776">
    <property type="entry name" value="IalB"/>
    <property type="match status" value="1"/>
</dbReference>
<feature type="signal peptide" evidence="1">
    <location>
        <begin position="1"/>
        <end position="28"/>
    </location>
</feature>
<gene>
    <name evidence="2" type="ORF">V6X30_06165</name>
</gene>
<dbReference type="EMBL" id="JBAKFF010000001">
    <property type="protein sequence ID" value="MEX0430978.1"/>
    <property type="molecule type" value="Genomic_DNA"/>
</dbReference>
<dbReference type="Gene3D" id="2.60.40.1880">
    <property type="entry name" value="Invasion associated locus B (IalB) protein"/>
    <property type="match status" value="1"/>
</dbReference>
<keyword evidence="3" id="KW-1185">Reference proteome</keyword>
<evidence type="ECO:0000256" key="1">
    <source>
        <dbReference type="SAM" id="SignalP"/>
    </source>
</evidence>
<keyword evidence="1" id="KW-0732">Signal</keyword>
<dbReference type="InterPro" id="IPR038696">
    <property type="entry name" value="IalB_sf"/>
</dbReference>
<reference evidence="2 3" key="1">
    <citation type="submission" date="2024-02" db="EMBL/GenBank/DDBJ databases">
        <title>New especies of Spiribacter isolated from saline water.</title>
        <authorList>
            <person name="Leon M.J."/>
            <person name="De La Haba R."/>
            <person name="Sanchez-Porro C."/>
            <person name="Ventosa A."/>
        </authorList>
    </citation>
    <scope>NUCLEOTIDE SEQUENCE [LARGE SCALE GENOMIC DNA]</scope>
    <source>
        <strain evidence="3">ag22IC4-189</strain>
    </source>
</reference>
<evidence type="ECO:0000313" key="3">
    <source>
        <dbReference type="Proteomes" id="UP001556637"/>
    </source>
</evidence>
<dbReference type="InterPro" id="IPR010642">
    <property type="entry name" value="Invasion_prot_B"/>
</dbReference>
<proteinExistence type="predicted"/>
<accession>A0ABV3T750</accession>
<name>A0ABV3T750_9GAMM</name>
<dbReference type="RefSeq" id="WP_367983749.1">
    <property type="nucleotide sequence ID" value="NZ_JBAKFF010000001.1"/>
</dbReference>
<protein>
    <submittedName>
        <fullName evidence="2">Invasion associated locus B family protein</fullName>
    </submittedName>
</protein>
<comment type="caution">
    <text evidence="2">The sequence shown here is derived from an EMBL/GenBank/DDBJ whole genome shotgun (WGS) entry which is preliminary data.</text>
</comment>
<sequence length="193" mass="20689">MTAVTRSLAPIVALLAFALVFASGTATAQSNNSEPALQPQGEQPQAEVRARHENWIVRCQPAPEEAFGASEFCEMYQQVSEQESEQTVLEVVIGYPQDAGQPVALFNLPLGMRLPPGVQMQVDDNEPIQFPVQLCLGSGCRADIELGETLIGQMRAGTEAVLTIVDPQGRNVEIPMSLLGFSAALAELQASQP</sequence>
<evidence type="ECO:0000313" key="2">
    <source>
        <dbReference type="EMBL" id="MEX0430978.1"/>
    </source>
</evidence>
<organism evidence="2 3">
    <name type="scientific">Spiribacter insolitus</name>
    <dbReference type="NCBI Taxonomy" id="3122417"/>
    <lineage>
        <taxon>Bacteria</taxon>
        <taxon>Pseudomonadati</taxon>
        <taxon>Pseudomonadota</taxon>
        <taxon>Gammaproteobacteria</taxon>
        <taxon>Chromatiales</taxon>
        <taxon>Ectothiorhodospiraceae</taxon>
        <taxon>Spiribacter</taxon>
    </lineage>
</organism>
<feature type="chain" id="PRO_5045571706" evidence="1">
    <location>
        <begin position="29"/>
        <end position="193"/>
    </location>
</feature>